<dbReference type="Pfam" id="PF14179">
    <property type="entry name" value="YppG"/>
    <property type="match status" value="1"/>
</dbReference>
<keyword evidence="3" id="KW-1185">Reference proteome</keyword>
<name>A0ABT7L2R8_9BACI</name>
<dbReference type="RefSeq" id="WP_285931142.1">
    <property type="nucleotide sequence ID" value="NZ_JASTZU010000022.1"/>
</dbReference>
<feature type="region of interest" description="Disordered" evidence="1">
    <location>
        <begin position="30"/>
        <end position="51"/>
    </location>
</feature>
<evidence type="ECO:0000313" key="2">
    <source>
        <dbReference type="EMBL" id="MDL4840144.1"/>
    </source>
</evidence>
<evidence type="ECO:0000313" key="3">
    <source>
        <dbReference type="Proteomes" id="UP001235343"/>
    </source>
</evidence>
<gene>
    <name evidence="2" type="ORF">QQS35_06690</name>
</gene>
<reference evidence="2 3" key="1">
    <citation type="submission" date="2023-06" db="EMBL/GenBank/DDBJ databases">
        <title>Aquibacillus rhizosphaerae LR5S19.</title>
        <authorList>
            <person name="Sun J.-Q."/>
        </authorList>
    </citation>
    <scope>NUCLEOTIDE SEQUENCE [LARGE SCALE GENOMIC DNA]</scope>
    <source>
        <strain evidence="2 3">LR5S19</strain>
    </source>
</reference>
<dbReference type="Proteomes" id="UP001235343">
    <property type="component" value="Unassembled WGS sequence"/>
</dbReference>
<dbReference type="EMBL" id="JASTZU010000022">
    <property type="protein sequence ID" value="MDL4840144.1"/>
    <property type="molecule type" value="Genomic_DNA"/>
</dbReference>
<proteinExistence type="predicted"/>
<dbReference type="InterPro" id="IPR025555">
    <property type="entry name" value="YppG"/>
</dbReference>
<comment type="caution">
    <text evidence="2">The sequence shown here is derived from an EMBL/GenBank/DDBJ whole genome shotgun (WGS) entry which is preliminary data.</text>
</comment>
<sequence length="129" mass="14549">MYNQRAPFYQGQGFDGNYYDQAFGYQNFDPYNNQTGPVTQGSPQPPSTPYQYFAKPQHPTNWFPAAQPVQGGQSQNWSQTQKGIMTYFQDKDGQVDIDKMLSTVGQMANTYHQVSPIVKGIGSFVKGFK</sequence>
<organism evidence="2 3">
    <name type="scientific">Aquibacillus rhizosphaerae</name>
    <dbReference type="NCBI Taxonomy" id="3051431"/>
    <lineage>
        <taxon>Bacteria</taxon>
        <taxon>Bacillati</taxon>
        <taxon>Bacillota</taxon>
        <taxon>Bacilli</taxon>
        <taxon>Bacillales</taxon>
        <taxon>Bacillaceae</taxon>
        <taxon>Aquibacillus</taxon>
    </lineage>
</organism>
<feature type="compositionally biased region" description="Polar residues" evidence="1">
    <location>
        <begin position="30"/>
        <end position="42"/>
    </location>
</feature>
<accession>A0ABT7L2R8</accession>
<protein>
    <submittedName>
        <fullName evidence="2">YppG family protein</fullName>
    </submittedName>
</protein>
<evidence type="ECO:0000256" key="1">
    <source>
        <dbReference type="SAM" id="MobiDB-lite"/>
    </source>
</evidence>